<accession>A0AA35VSE9</accession>
<feature type="compositionally biased region" description="Polar residues" evidence="1">
    <location>
        <begin position="418"/>
        <end position="429"/>
    </location>
</feature>
<organism evidence="2 3">
    <name type="scientific">Geodia barretti</name>
    <name type="common">Barrett's horny sponge</name>
    <dbReference type="NCBI Taxonomy" id="519541"/>
    <lineage>
        <taxon>Eukaryota</taxon>
        <taxon>Metazoa</taxon>
        <taxon>Porifera</taxon>
        <taxon>Demospongiae</taxon>
        <taxon>Heteroscleromorpha</taxon>
        <taxon>Tetractinellida</taxon>
        <taxon>Astrophorina</taxon>
        <taxon>Geodiidae</taxon>
        <taxon>Geodia</taxon>
    </lineage>
</organism>
<feature type="compositionally biased region" description="Low complexity" evidence="1">
    <location>
        <begin position="236"/>
        <end position="245"/>
    </location>
</feature>
<evidence type="ECO:0000256" key="1">
    <source>
        <dbReference type="SAM" id="MobiDB-lite"/>
    </source>
</evidence>
<comment type="caution">
    <text evidence="2">The sequence shown here is derived from an EMBL/GenBank/DDBJ whole genome shotgun (WGS) entry which is preliminary data.</text>
</comment>
<protein>
    <recommendedName>
        <fullName evidence="4">CARD domain-containing protein</fullName>
    </recommendedName>
</protein>
<name>A0AA35VSE9_GEOBA</name>
<dbReference type="EMBL" id="CASHTH010000060">
    <property type="protein sequence ID" value="CAI7990225.1"/>
    <property type="molecule type" value="Genomic_DNA"/>
</dbReference>
<dbReference type="AlphaFoldDB" id="A0AA35VSE9"/>
<feature type="compositionally biased region" description="Polar residues" evidence="1">
    <location>
        <begin position="342"/>
        <end position="361"/>
    </location>
</feature>
<gene>
    <name evidence="2" type="ORF">GBAR_LOCUS442</name>
</gene>
<evidence type="ECO:0008006" key="4">
    <source>
        <dbReference type="Google" id="ProtNLM"/>
    </source>
</evidence>
<keyword evidence="3" id="KW-1185">Reference proteome</keyword>
<proteinExistence type="predicted"/>
<evidence type="ECO:0000313" key="3">
    <source>
        <dbReference type="Proteomes" id="UP001174909"/>
    </source>
</evidence>
<reference evidence="2" key="1">
    <citation type="submission" date="2023-03" db="EMBL/GenBank/DDBJ databases">
        <authorList>
            <person name="Steffen K."/>
            <person name="Cardenas P."/>
        </authorList>
    </citation>
    <scope>NUCLEOTIDE SEQUENCE</scope>
</reference>
<feature type="region of interest" description="Disordered" evidence="1">
    <location>
        <begin position="236"/>
        <end position="260"/>
    </location>
</feature>
<feature type="compositionally biased region" description="Low complexity" evidence="1">
    <location>
        <begin position="290"/>
        <end position="308"/>
    </location>
</feature>
<evidence type="ECO:0000313" key="2">
    <source>
        <dbReference type="EMBL" id="CAI7990225.1"/>
    </source>
</evidence>
<sequence>MKGRARRVLLADLAKIKESKFDPVWLAEELFAAGIVGEEERVAAKDETVSKEHRRDELLDLVMGNGGESVFQTFVNIFSSKRHMHWLAMDLKDEFLRQGGVWMKEEPVRISDDIPEPGAVTQTITPAGDSLVVLDKRLNKDDAVDIVRQLLDVQNKAKTLGRLLKLPRAIIEVTPQLTGDPQAPLFYIIDEFLKQVDPRPTWRLILNALRDPLIGEHSLAQEIEMSLTTDITSPSLPAASLSQSSFPTSVPNSTSPTDVLQSTTAAAAPLPALTADSQSLSVSQSISTVSVSRSKLPGTGSSSPGDSTQWTKRDSRPTHQAVRHRSQEMAKPAQTHFRALSPASTSVVHKSRSRGPSSGSLTKKVHYSTKGTASQKLTAVVAKPQPSGHRSQEKATLGAVGGHSSMAETQHSTKHKNTSGQQSSSVVSRTTHGIKAVSASRTRKVEALQFFLIFTHCSRSHCIRHATVCDLQL</sequence>
<dbReference type="Proteomes" id="UP001174909">
    <property type="component" value="Unassembled WGS sequence"/>
</dbReference>
<feature type="compositionally biased region" description="Polar residues" evidence="1">
    <location>
        <begin position="246"/>
        <end position="260"/>
    </location>
</feature>
<feature type="region of interest" description="Disordered" evidence="1">
    <location>
        <begin position="290"/>
        <end position="429"/>
    </location>
</feature>